<evidence type="ECO:0000256" key="1">
    <source>
        <dbReference type="SAM" id="SignalP"/>
    </source>
</evidence>
<accession>A0AAN2BLI8</accession>
<dbReference type="AlphaFoldDB" id="A0AAN2BLI8"/>
<keyword evidence="1" id="KW-0732">Signal</keyword>
<keyword evidence="3" id="KW-1185">Reference proteome</keyword>
<sequence length="296" mass="33254">MILRLIAIVAALTVVNAPTTADEAQGAIKSIIPAKHRLVFNQHKADAQMQWVLSSIKKINGRWRYEESGKTTGVLLTQTYEFDQLDRQELTEKMEALAVQKQWKAVFDCEGMACGRSYGWSEIFNNKALHGIDSSQRYWVWKTPGAWYSAFIVERGNRRVYLQWLELALTENTSLGVVAKNSLIAWNNQGFAVLPTQPSTVGSNSLPLEITPSDILLVKSWLAAQPHRNYAVVGHNQQLPHIISQQESQSLSGAQALTIELRKTLKDYSFKVYGLGPIAPRDDRSARVEIVPLYSE</sequence>
<evidence type="ECO:0000313" key="3">
    <source>
        <dbReference type="Proteomes" id="UP001320119"/>
    </source>
</evidence>
<organism evidence="2 3">
    <name type="scientific">Marinagarivorans cellulosilyticus</name>
    <dbReference type="NCBI Taxonomy" id="2721545"/>
    <lineage>
        <taxon>Bacteria</taxon>
        <taxon>Pseudomonadati</taxon>
        <taxon>Pseudomonadota</taxon>
        <taxon>Gammaproteobacteria</taxon>
        <taxon>Cellvibrionales</taxon>
        <taxon>Cellvibrionaceae</taxon>
        <taxon>Marinagarivorans</taxon>
    </lineage>
</organism>
<protein>
    <recommendedName>
        <fullName evidence="4">DUF4892 domain-containing protein</fullName>
    </recommendedName>
</protein>
<dbReference type="KEGG" id="marq:MARGE09_P3276"/>
<evidence type="ECO:0008006" key="4">
    <source>
        <dbReference type="Google" id="ProtNLM"/>
    </source>
</evidence>
<reference evidence="2 3" key="1">
    <citation type="journal article" date="2022" name="IScience">
        <title>An ultrasensitive nanofiber-based assay for enzymatic hydrolysis and deep-sea microbial degradation of cellulose.</title>
        <authorList>
            <person name="Tsudome M."/>
            <person name="Tachioka M."/>
            <person name="Miyazaki M."/>
            <person name="Uchimura K."/>
            <person name="Tsuda M."/>
            <person name="Takaki Y."/>
            <person name="Deguchi S."/>
        </authorList>
    </citation>
    <scope>NUCLEOTIDE SEQUENCE [LARGE SCALE GENOMIC DNA]</scope>
    <source>
        <strain evidence="2 3">GE09</strain>
    </source>
</reference>
<gene>
    <name evidence="2" type="ORF">MARGE09_P3276</name>
</gene>
<dbReference type="InterPro" id="IPR032608">
    <property type="entry name" value="DUF4892"/>
</dbReference>
<proteinExistence type="predicted"/>
<feature type="chain" id="PRO_5042983181" description="DUF4892 domain-containing protein" evidence="1">
    <location>
        <begin position="22"/>
        <end position="296"/>
    </location>
</feature>
<dbReference type="EMBL" id="AP023086">
    <property type="protein sequence ID" value="BCD99075.1"/>
    <property type="molecule type" value="Genomic_DNA"/>
</dbReference>
<dbReference type="Pfam" id="PF16234">
    <property type="entry name" value="DUF4892"/>
    <property type="match status" value="1"/>
</dbReference>
<dbReference type="Proteomes" id="UP001320119">
    <property type="component" value="Chromosome"/>
</dbReference>
<dbReference type="RefSeq" id="WP_236983978.1">
    <property type="nucleotide sequence ID" value="NZ_AP023086.1"/>
</dbReference>
<evidence type="ECO:0000313" key="2">
    <source>
        <dbReference type="EMBL" id="BCD99075.1"/>
    </source>
</evidence>
<feature type="signal peptide" evidence="1">
    <location>
        <begin position="1"/>
        <end position="21"/>
    </location>
</feature>
<name>A0AAN2BLI8_9GAMM</name>